<evidence type="ECO:0000313" key="2">
    <source>
        <dbReference type="Proteomes" id="UP000821853"/>
    </source>
</evidence>
<name>A0A9J6GIC4_HAELO</name>
<evidence type="ECO:0000313" key="1">
    <source>
        <dbReference type="EMBL" id="KAH9374657.1"/>
    </source>
</evidence>
<accession>A0A9J6GIC4</accession>
<comment type="caution">
    <text evidence="1">The sequence shown here is derived from an EMBL/GenBank/DDBJ whole genome shotgun (WGS) entry which is preliminary data.</text>
</comment>
<proteinExistence type="predicted"/>
<reference evidence="1 2" key="1">
    <citation type="journal article" date="2020" name="Cell">
        <title>Large-Scale Comparative Analyses of Tick Genomes Elucidate Their Genetic Diversity and Vector Capacities.</title>
        <authorList>
            <consortium name="Tick Genome and Microbiome Consortium (TIGMIC)"/>
            <person name="Jia N."/>
            <person name="Wang J."/>
            <person name="Shi W."/>
            <person name="Du L."/>
            <person name="Sun Y."/>
            <person name="Zhan W."/>
            <person name="Jiang J.F."/>
            <person name="Wang Q."/>
            <person name="Zhang B."/>
            <person name="Ji P."/>
            <person name="Bell-Sakyi L."/>
            <person name="Cui X.M."/>
            <person name="Yuan T.T."/>
            <person name="Jiang B.G."/>
            <person name="Yang W.F."/>
            <person name="Lam T.T."/>
            <person name="Chang Q.C."/>
            <person name="Ding S.J."/>
            <person name="Wang X.J."/>
            <person name="Zhu J.G."/>
            <person name="Ruan X.D."/>
            <person name="Zhao L."/>
            <person name="Wei J.T."/>
            <person name="Ye R.Z."/>
            <person name="Que T.C."/>
            <person name="Du C.H."/>
            <person name="Zhou Y.H."/>
            <person name="Cheng J.X."/>
            <person name="Dai P.F."/>
            <person name="Guo W.B."/>
            <person name="Han X.H."/>
            <person name="Huang E.J."/>
            <person name="Li L.F."/>
            <person name="Wei W."/>
            <person name="Gao Y.C."/>
            <person name="Liu J.Z."/>
            <person name="Shao H.Z."/>
            <person name="Wang X."/>
            <person name="Wang C.C."/>
            <person name="Yang T.C."/>
            <person name="Huo Q.B."/>
            <person name="Li W."/>
            <person name="Chen H.Y."/>
            <person name="Chen S.E."/>
            <person name="Zhou L.G."/>
            <person name="Ni X.B."/>
            <person name="Tian J.H."/>
            <person name="Sheng Y."/>
            <person name="Liu T."/>
            <person name="Pan Y.S."/>
            <person name="Xia L.Y."/>
            <person name="Li J."/>
            <person name="Zhao F."/>
            <person name="Cao W.C."/>
        </authorList>
    </citation>
    <scope>NUCLEOTIDE SEQUENCE [LARGE SCALE GENOMIC DNA]</scope>
    <source>
        <strain evidence="1">HaeL-2018</strain>
    </source>
</reference>
<keyword evidence="2" id="KW-1185">Reference proteome</keyword>
<organism evidence="1 2">
    <name type="scientific">Haemaphysalis longicornis</name>
    <name type="common">Bush tick</name>
    <dbReference type="NCBI Taxonomy" id="44386"/>
    <lineage>
        <taxon>Eukaryota</taxon>
        <taxon>Metazoa</taxon>
        <taxon>Ecdysozoa</taxon>
        <taxon>Arthropoda</taxon>
        <taxon>Chelicerata</taxon>
        <taxon>Arachnida</taxon>
        <taxon>Acari</taxon>
        <taxon>Parasitiformes</taxon>
        <taxon>Ixodida</taxon>
        <taxon>Ixodoidea</taxon>
        <taxon>Ixodidae</taxon>
        <taxon>Haemaphysalinae</taxon>
        <taxon>Haemaphysalis</taxon>
    </lineage>
</organism>
<protein>
    <submittedName>
        <fullName evidence="1">Uncharacterized protein</fullName>
    </submittedName>
</protein>
<dbReference type="VEuPathDB" id="VectorBase:HLOH_058096"/>
<gene>
    <name evidence="1" type="ORF">HPB48_012874</name>
</gene>
<sequence length="84" mass="9617">MEHTNYRSCSAFTAKTRSNQPIQQFAQHRHRDGLMYPREKLLYIPQTLQLCLQTGIEREPRLKEPLKTLLKAAVPAGLDSGPLN</sequence>
<dbReference type="EMBL" id="JABSTR010000007">
    <property type="protein sequence ID" value="KAH9374657.1"/>
    <property type="molecule type" value="Genomic_DNA"/>
</dbReference>
<dbReference type="AlphaFoldDB" id="A0A9J6GIC4"/>
<dbReference type="Proteomes" id="UP000821853">
    <property type="component" value="Chromosome 5"/>
</dbReference>